<dbReference type="InterPro" id="IPR038297">
    <property type="entry name" value="CcmH/CycL/NrfF/Ccl2_sf"/>
</dbReference>
<dbReference type="Proteomes" id="UP000305202">
    <property type="component" value="Unassembled WGS sequence"/>
</dbReference>
<evidence type="ECO:0000256" key="2">
    <source>
        <dbReference type="ARBA" id="ARBA00022617"/>
    </source>
</evidence>
<accession>A0ABY2SGA4</accession>
<dbReference type="InterPro" id="IPR051263">
    <property type="entry name" value="C-type_cytochrome_biogenesis"/>
</dbReference>
<evidence type="ECO:0000313" key="10">
    <source>
        <dbReference type="Proteomes" id="UP000305202"/>
    </source>
</evidence>
<keyword evidence="5" id="KW-0201">Cytochrome c-type biogenesis</keyword>
<dbReference type="CDD" id="cd16378">
    <property type="entry name" value="CcmH_N"/>
    <property type="match status" value="1"/>
</dbReference>
<feature type="domain" description="CcmH/CycL/Ccl2/NrfF N-terminal" evidence="8">
    <location>
        <begin position="8"/>
        <end position="146"/>
    </location>
</feature>
<evidence type="ECO:0000256" key="7">
    <source>
        <dbReference type="RuleBase" id="RU364112"/>
    </source>
</evidence>
<name>A0ABY2SGA4_9HYPH</name>
<evidence type="ECO:0000259" key="8">
    <source>
        <dbReference type="Pfam" id="PF03918"/>
    </source>
</evidence>
<dbReference type="PANTHER" id="PTHR47870">
    <property type="entry name" value="CYTOCHROME C-TYPE BIOGENESIS PROTEIN CCMH"/>
    <property type="match status" value="1"/>
</dbReference>
<keyword evidence="3 7" id="KW-0479">Metal-binding</keyword>
<dbReference type="EMBL" id="SZPQ01000037">
    <property type="protein sequence ID" value="TKI03876.1"/>
    <property type="molecule type" value="Genomic_DNA"/>
</dbReference>
<evidence type="ECO:0000313" key="9">
    <source>
        <dbReference type="EMBL" id="TKI03876.1"/>
    </source>
</evidence>
<organism evidence="9 10">
    <name type="scientific">Martelella alba</name>
    <dbReference type="NCBI Taxonomy" id="2590451"/>
    <lineage>
        <taxon>Bacteria</taxon>
        <taxon>Pseudomonadati</taxon>
        <taxon>Pseudomonadota</taxon>
        <taxon>Alphaproteobacteria</taxon>
        <taxon>Hyphomicrobiales</taxon>
        <taxon>Aurantimonadaceae</taxon>
        <taxon>Martelella</taxon>
    </lineage>
</organism>
<keyword evidence="2 7" id="KW-0349">Heme</keyword>
<comment type="caution">
    <text evidence="9">The sequence shown here is derived from an EMBL/GenBank/DDBJ whole genome shotgun (WGS) entry which is preliminary data.</text>
</comment>
<sequence>MRLRYLVLLWVMFGSSVYAAAEARQFHSQTQEQQYYRIIRHLRCPQCQNSSIADSDARVAAAMRDKTYQLLQQGWTERRITDYMVARYGYFVTYTPPVNWLTIWLWAGPFVIMAAGGLVIYCRGKRRGRANSPLSADERRRLAHLLHNSGKRHL</sequence>
<gene>
    <name evidence="9" type="ORF">FCN80_20255</name>
</gene>
<comment type="function">
    <text evidence="7">Possible subunit of a heme lyase.</text>
</comment>
<dbReference type="Pfam" id="PF03918">
    <property type="entry name" value="CcmH"/>
    <property type="match status" value="1"/>
</dbReference>
<reference evidence="9 10" key="1">
    <citation type="submission" date="2019-04" db="EMBL/GenBank/DDBJ databases">
        <authorList>
            <person name="Li M."/>
            <person name="Gao C."/>
        </authorList>
    </citation>
    <scope>NUCLEOTIDE SEQUENCE [LARGE SCALE GENOMIC DNA]</scope>
    <source>
        <strain evidence="9 10">BGMRC 2031</strain>
    </source>
</reference>
<evidence type="ECO:0000256" key="6">
    <source>
        <dbReference type="ARBA" id="ARBA00023004"/>
    </source>
</evidence>
<keyword evidence="10" id="KW-1185">Reference proteome</keyword>
<feature type="transmembrane region" description="Helical" evidence="7">
    <location>
        <begin position="103"/>
        <end position="122"/>
    </location>
</feature>
<keyword evidence="4 7" id="KW-0732">Signal</keyword>
<feature type="chain" id="PRO_5044977730" description="Cytochrome c-type biogenesis protein" evidence="7">
    <location>
        <begin position="20"/>
        <end position="154"/>
    </location>
</feature>
<evidence type="ECO:0000256" key="4">
    <source>
        <dbReference type="ARBA" id="ARBA00022729"/>
    </source>
</evidence>
<keyword evidence="6 7" id="KW-0408">Iron</keyword>
<evidence type="ECO:0000256" key="5">
    <source>
        <dbReference type="ARBA" id="ARBA00022748"/>
    </source>
</evidence>
<keyword evidence="7" id="KW-0472">Membrane</keyword>
<dbReference type="Gene3D" id="1.10.8.640">
    <property type="entry name" value="Cytochrome C biogenesis protein"/>
    <property type="match status" value="1"/>
</dbReference>
<comment type="similarity">
    <text evidence="1 7">Belongs to the CcmH/CycL/Ccl2/NrfF family.</text>
</comment>
<feature type="signal peptide" evidence="7">
    <location>
        <begin position="1"/>
        <end position="19"/>
    </location>
</feature>
<dbReference type="InterPro" id="IPR005616">
    <property type="entry name" value="CcmH/CycL/Ccl2/NrfF_N"/>
</dbReference>
<evidence type="ECO:0000256" key="3">
    <source>
        <dbReference type="ARBA" id="ARBA00022723"/>
    </source>
</evidence>
<proteinExistence type="inferred from homology"/>
<evidence type="ECO:0000256" key="1">
    <source>
        <dbReference type="ARBA" id="ARBA00010342"/>
    </source>
</evidence>
<keyword evidence="7" id="KW-0812">Transmembrane</keyword>
<dbReference type="PANTHER" id="PTHR47870:SF1">
    <property type="entry name" value="CYTOCHROME C-TYPE BIOGENESIS PROTEIN CCMH"/>
    <property type="match status" value="1"/>
</dbReference>
<protein>
    <recommendedName>
        <fullName evidence="7">Cytochrome c-type biogenesis protein</fullName>
    </recommendedName>
</protein>
<keyword evidence="7" id="KW-1133">Transmembrane helix</keyword>